<name>A0A7K6TQ45_9AVES</name>
<feature type="non-terminal residue" evidence="10">
    <location>
        <position position="1"/>
    </location>
</feature>
<feature type="domain" description="C2H2-type" evidence="9">
    <location>
        <begin position="49"/>
        <end position="73"/>
    </location>
</feature>
<dbReference type="SUPFAM" id="SSF57667">
    <property type="entry name" value="beta-beta-alpha zinc fingers"/>
    <property type="match status" value="1"/>
</dbReference>
<feature type="region of interest" description="Disordered" evidence="8">
    <location>
        <begin position="1"/>
        <end position="44"/>
    </location>
</feature>
<evidence type="ECO:0000256" key="1">
    <source>
        <dbReference type="ARBA" id="ARBA00004123"/>
    </source>
</evidence>
<dbReference type="AlphaFoldDB" id="A0A7K6TQ45"/>
<evidence type="ECO:0000313" key="11">
    <source>
        <dbReference type="Proteomes" id="UP000559068"/>
    </source>
</evidence>
<keyword evidence="7" id="KW-0479">Metal-binding</keyword>
<comment type="subcellular location">
    <subcellularLocation>
        <location evidence="1">Nucleus</location>
    </subcellularLocation>
</comment>
<proteinExistence type="inferred from homology"/>
<dbReference type="EMBL" id="VZRW01000673">
    <property type="protein sequence ID" value="NWX12129.1"/>
    <property type="molecule type" value="Genomic_DNA"/>
</dbReference>
<feature type="non-terminal residue" evidence="10">
    <location>
        <position position="73"/>
    </location>
</feature>
<keyword evidence="7" id="KW-0863">Zinc-finger</keyword>
<evidence type="ECO:0000256" key="8">
    <source>
        <dbReference type="SAM" id="MobiDB-lite"/>
    </source>
</evidence>
<dbReference type="FunFam" id="3.30.160.60:FF:000931">
    <property type="entry name" value="zinc finger protein 697"/>
    <property type="match status" value="1"/>
</dbReference>
<dbReference type="InterPro" id="IPR013087">
    <property type="entry name" value="Znf_C2H2_type"/>
</dbReference>
<keyword evidence="3" id="KW-0805">Transcription regulation</keyword>
<keyword evidence="6" id="KW-0539">Nucleus</keyword>
<dbReference type="PROSITE" id="PS50157">
    <property type="entry name" value="ZINC_FINGER_C2H2_2"/>
    <property type="match status" value="1"/>
</dbReference>
<dbReference type="Gene3D" id="3.30.160.60">
    <property type="entry name" value="Classic Zinc Finger"/>
    <property type="match status" value="1"/>
</dbReference>
<evidence type="ECO:0000256" key="3">
    <source>
        <dbReference type="ARBA" id="ARBA00023015"/>
    </source>
</evidence>
<dbReference type="Pfam" id="PF00096">
    <property type="entry name" value="zf-C2H2"/>
    <property type="match status" value="1"/>
</dbReference>
<dbReference type="InterPro" id="IPR036236">
    <property type="entry name" value="Znf_C2H2_sf"/>
</dbReference>
<evidence type="ECO:0000256" key="5">
    <source>
        <dbReference type="ARBA" id="ARBA00023163"/>
    </source>
</evidence>
<evidence type="ECO:0000259" key="9">
    <source>
        <dbReference type="PROSITE" id="PS50157"/>
    </source>
</evidence>
<evidence type="ECO:0000256" key="7">
    <source>
        <dbReference type="PROSITE-ProRule" id="PRU00042"/>
    </source>
</evidence>
<keyword evidence="11" id="KW-1185">Reference proteome</keyword>
<comment type="similarity">
    <text evidence="2">Belongs to the krueppel C2H2-type zinc-finger protein family.</text>
</comment>
<evidence type="ECO:0000313" key="10">
    <source>
        <dbReference type="EMBL" id="NWX12129.1"/>
    </source>
</evidence>
<organism evidence="10 11">
    <name type="scientific">Aegotheles bennettii</name>
    <dbReference type="NCBI Taxonomy" id="48278"/>
    <lineage>
        <taxon>Eukaryota</taxon>
        <taxon>Metazoa</taxon>
        <taxon>Chordata</taxon>
        <taxon>Craniata</taxon>
        <taxon>Vertebrata</taxon>
        <taxon>Euteleostomi</taxon>
        <taxon>Archelosauria</taxon>
        <taxon>Archosauria</taxon>
        <taxon>Dinosauria</taxon>
        <taxon>Saurischia</taxon>
        <taxon>Theropoda</taxon>
        <taxon>Coelurosauria</taxon>
        <taxon>Aves</taxon>
        <taxon>Neognathae</taxon>
        <taxon>Neoaves</taxon>
        <taxon>Strisores</taxon>
        <taxon>Caprimulgiformes</taxon>
        <taxon>Aegothelidae</taxon>
        <taxon>Aegotheles</taxon>
    </lineage>
</organism>
<dbReference type="GO" id="GO:0003677">
    <property type="term" value="F:DNA binding"/>
    <property type="evidence" value="ECO:0007669"/>
    <property type="project" value="UniProtKB-KW"/>
</dbReference>
<feature type="compositionally biased region" description="Pro residues" evidence="8">
    <location>
        <begin position="14"/>
        <end position="33"/>
    </location>
</feature>
<gene>
    <name evidence="10" type="primary">Zscan22_0</name>
    <name evidence="10" type="ORF">AEGBEN_R15177</name>
</gene>
<keyword evidence="5" id="KW-0804">Transcription</keyword>
<dbReference type="Proteomes" id="UP000559068">
    <property type="component" value="Unassembled WGS sequence"/>
</dbReference>
<protein>
    <submittedName>
        <fullName evidence="10">ZSC22 protein</fullName>
    </submittedName>
</protein>
<reference evidence="10 11" key="1">
    <citation type="submission" date="2019-09" db="EMBL/GenBank/DDBJ databases">
        <title>Bird 10,000 Genomes (B10K) Project - Family phase.</title>
        <authorList>
            <person name="Zhang G."/>
        </authorList>
    </citation>
    <scope>NUCLEOTIDE SEQUENCE [LARGE SCALE GENOMIC DNA]</scope>
    <source>
        <strain evidence="10">B10K-DU-029-76</strain>
        <tissue evidence="10">Heart</tissue>
    </source>
</reference>
<evidence type="ECO:0000256" key="4">
    <source>
        <dbReference type="ARBA" id="ARBA00023125"/>
    </source>
</evidence>
<keyword evidence="7" id="KW-0862">Zinc</keyword>
<dbReference type="GO" id="GO:0005634">
    <property type="term" value="C:nucleus"/>
    <property type="evidence" value="ECO:0007669"/>
    <property type="project" value="UniProtKB-SubCell"/>
</dbReference>
<dbReference type="OrthoDB" id="8117402at2759"/>
<dbReference type="PROSITE" id="PS00028">
    <property type="entry name" value="ZINC_FINGER_C2H2_1"/>
    <property type="match status" value="1"/>
</dbReference>
<evidence type="ECO:0000256" key="2">
    <source>
        <dbReference type="ARBA" id="ARBA00006991"/>
    </source>
</evidence>
<dbReference type="GO" id="GO:0008270">
    <property type="term" value="F:zinc ion binding"/>
    <property type="evidence" value="ECO:0007669"/>
    <property type="project" value="UniProtKB-KW"/>
</dbReference>
<sequence>TPTQKPQLPRDPTSVPPPLPQAPPGLVEPPRNPRNPQVKPPAQVKARPYLCGDCGKTFGRLTHLKTHERTHTG</sequence>
<keyword evidence="4" id="KW-0238">DNA-binding</keyword>
<comment type="caution">
    <text evidence="10">The sequence shown here is derived from an EMBL/GenBank/DDBJ whole genome shotgun (WGS) entry which is preliminary data.</text>
</comment>
<accession>A0A7K6TQ45</accession>
<evidence type="ECO:0000256" key="6">
    <source>
        <dbReference type="ARBA" id="ARBA00023242"/>
    </source>
</evidence>